<proteinExistence type="predicted"/>
<evidence type="ECO:0000256" key="2">
    <source>
        <dbReference type="SAM" id="MobiDB-lite"/>
    </source>
</evidence>
<accession>A0A8J2YYH6</accession>
<organism evidence="3 4">
    <name type="scientific">Aliidongia dinghuensis</name>
    <dbReference type="NCBI Taxonomy" id="1867774"/>
    <lineage>
        <taxon>Bacteria</taxon>
        <taxon>Pseudomonadati</taxon>
        <taxon>Pseudomonadota</taxon>
        <taxon>Alphaproteobacteria</taxon>
        <taxon>Rhodospirillales</taxon>
        <taxon>Dongiaceae</taxon>
        <taxon>Aliidongia</taxon>
    </lineage>
</organism>
<gene>
    <name evidence="3" type="ORF">GCM10011611_51180</name>
</gene>
<comment type="caution">
    <text evidence="3">The sequence shown here is derived from an EMBL/GenBank/DDBJ whole genome shotgun (WGS) entry which is preliminary data.</text>
</comment>
<keyword evidence="1" id="KW-0175">Coiled coil</keyword>
<sequence length="186" mass="20464">MLQSSGTLTGVALLGLIVIAIVFAAQLEALVSACRNLLAYRQQLQQARRKVEQETEAALGQAKSLQDELPQLQASVEALAQEYERLAGDASQARKLHIREVVMSDIFVTQGDRPFIATVCRPKPDPDEPLAEQWKAGRDHVLYSSDTKTAARRFAQRYPTERGFAVGPVSPFTIPRPLPPEPESDA</sequence>
<name>A0A8J2YYH6_9PROT</name>
<protein>
    <submittedName>
        <fullName evidence="3">Uncharacterized protein</fullName>
    </submittedName>
</protein>
<reference evidence="3" key="1">
    <citation type="journal article" date="2014" name="Int. J. Syst. Evol. Microbiol.">
        <title>Complete genome sequence of Corynebacterium casei LMG S-19264T (=DSM 44701T), isolated from a smear-ripened cheese.</title>
        <authorList>
            <consortium name="US DOE Joint Genome Institute (JGI-PGF)"/>
            <person name="Walter F."/>
            <person name="Albersmeier A."/>
            <person name="Kalinowski J."/>
            <person name="Ruckert C."/>
        </authorList>
    </citation>
    <scope>NUCLEOTIDE SEQUENCE</scope>
    <source>
        <strain evidence="3">CGMCC 1.15725</strain>
    </source>
</reference>
<keyword evidence="4" id="KW-1185">Reference proteome</keyword>
<evidence type="ECO:0000313" key="4">
    <source>
        <dbReference type="Proteomes" id="UP000646365"/>
    </source>
</evidence>
<evidence type="ECO:0000313" key="3">
    <source>
        <dbReference type="EMBL" id="GGF38569.1"/>
    </source>
</evidence>
<feature type="coiled-coil region" evidence="1">
    <location>
        <begin position="30"/>
        <end position="96"/>
    </location>
</feature>
<feature type="region of interest" description="Disordered" evidence="2">
    <location>
        <begin position="163"/>
        <end position="186"/>
    </location>
</feature>
<reference evidence="3" key="2">
    <citation type="submission" date="2020-09" db="EMBL/GenBank/DDBJ databases">
        <authorList>
            <person name="Sun Q."/>
            <person name="Zhou Y."/>
        </authorList>
    </citation>
    <scope>NUCLEOTIDE SEQUENCE</scope>
    <source>
        <strain evidence="3">CGMCC 1.15725</strain>
    </source>
</reference>
<dbReference type="Proteomes" id="UP000646365">
    <property type="component" value="Unassembled WGS sequence"/>
</dbReference>
<feature type="compositionally biased region" description="Pro residues" evidence="2">
    <location>
        <begin position="174"/>
        <end position="186"/>
    </location>
</feature>
<evidence type="ECO:0000256" key="1">
    <source>
        <dbReference type="SAM" id="Coils"/>
    </source>
</evidence>
<dbReference type="EMBL" id="BMJQ01000015">
    <property type="protein sequence ID" value="GGF38569.1"/>
    <property type="molecule type" value="Genomic_DNA"/>
</dbReference>
<dbReference type="AlphaFoldDB" id="A0A8J2YYH6"/>